<sequence>MLAEGTRKDWNDMTNQTRFIIKKGSVIVEGPTGPKVDVDGRWLPGGGHQILNLNKDNLIKKNL</sequence>
<comment type="caution">
    <text evidence="1">The sequence shown here is derived from an EMBL/GenBank/DDBJ whole genome shotgun (WGS) entry which is preliminary data.</text>
</comment>
<evidence type="ECO:0000313" key="2">
    <source>
        <dbReference type="Proteomes" id="UP000257039"/>
    </source>
</evidence>
<reference evidence="1 2" key="1">
    <citation type="submission" date="2017-04" db="EMBL/GenBank/DDBJ databases">
        <title>Draft genome sequence of Zooshikella ganghwensis VG4 isolated from Red Sea sediments.</title>
        <authorList>
            <person name="Rehman Z."/>
            <person name="Alam I."/>
            <person name="Kamau A."/>
            <person name="Bajic V."/>
            <person name="Leiknes T."/>
        </authorList>
    </citation>
    <scope>NUCLEOTIDE SEQUENCE [LARGE SCALE GENOMIC DNA]</scope>
    <source>
        <strain evidence="1 2">VG4</strain>
    </source>
</reference>
<gene>
    <name evidence="1" type="ORF">B9G39_28695</name>
</gene>
<proteinExistence type="predicted"/>
<protein>
    <submittedName>
        <fullName evidence="1">Uncharacterized protein</fullName>
    </submittedName>
</protein>
<dbReference type="Proteomes" id="UP000257039">
    <property type="component" value="Unassembled WGS sequence"/>
</dbReference>
<dbReference type="AlphaFoldDB" id="A0A4P9VEE9"/>
<accession>A0A4P9VEE9</accession>
<organism evidence="1 2">
    <name type="scientific">Zooshikella ganghwensis</name>
    <dbReference type="NCBI Taxonomy" id="202772"/>
    <lineage>
        <taxon>Bacteria</taxon>
        <taxon>Pseudomonadati</taxon>
        <taxon>Pseudomonadota</taxon>
        <taxon>Gammaproteobacteria</taxon>
        <taxon>Oceanospirillales</taxon>
        <taxon>Zooshikellaceae</taxon>
        <taxon>Zooshikella</taxon>
    </lineage>
</organism>
<name>A0A4P9VEE9_9GAMM</name>
<dbReference type="EMBL" id="NDXW01000009">
    <property type="protein sequence ID" value="RDH41438.1"/>
    <property type="molecule type" value="Genomic_DNA"/>
</dbReference>
<keyword evidence="2" id="KW-1185">Reference proteome</keyword>
<evidence type="ECO:0000313" key="1">
    <source>
        <dbReference type="EMBL" id="RDH41438.1"/>
    </source>
</evidence>